<evidence type="ECO:0000259" key="1">
    <source>
        <dbReference type="PROSITE" id="PS50206"/>
    </source>
</evidence>
<dbReference type="Pfam" id="PF00581">
    <property type="entry name" value="Rhodanese"/>
    <property type="match status" value="1"/>
</dbReference>
<dbReference type="RefSeq" id="WP_073715527.1">
    <property type="nucleotide sequence ID" value="NZ_MQVR01000003.1"/>
</dbReference>
<dbReference type="CDD" id="cd00158">
    <property type="entry name" value="RHOD"/>
    <property type="match status" value="1"/>
</dbReference>
<dbReference type="GO" id="GO:0016740">
    <property type="term" value="F:transferase activity"/>
    <property type="evidence" value="ECO:0007669"/>
    <property type="project" value="UniProtKB-KW"/>
</dbReference>
<comment type="caution">
    <text evidence="2">The sequence shown here is derived from an EMBL/GenBank/DDBJ whole genome shotgun (WGS) entry which is preliminary data.</text>
</comment>
<dbReference type="InterPro" id="IPR050229">
    <property type="entry name" value="GlpE_sulfurtransferase"/>
</dbReference>
<evidence type="ECO:0000313" key="2">
    <source>
        <dbReference type="EMBL" id="OKL54977.1"/>
    </source>
</evidence>
<dbReference type="EMBL" id="MQVR01000003">
    <property type="protein sequence ID" value="OKL54977.1"/>
    <property type="molecule type" value="Genomic_DNA"/>
</dbReference>
<dbReference type="AlphaFoldDB" id="A0A1Q5Q570"/>
<dbReference type="InterPro" id="IPR001763">
    <property type="entry name" value="Rhodanese-like_dom"/>
</dbReference>
<protein>
    <submittedName>
        <fullName evidence="2">Sulfurtransferase</fullName>
    </submittedName>
</protein>
<dbReference type="PROSITE" id="PS50206">
    <property type="entry name" value="RHODANESE_3"/>
    <property type="match status" value="1"/>
</dbReference>
<dbReference type="SUPFAM" id="SSF52821">
    <property type="entry name" value="Rhodanese/Cell cycle control phosphatase"/>
    <property type="match status" value="1"/>
</dbReference>
<dbReference type="PANTHER" id="PTHR43031:SF1">
    <property type="entry name" value="PYRIDINE NUCLEOTIDE-DISULPHIDE OXIDOREDUCTASE"/>
    <property type="match status" value="1"/>
</dbReference>
<keyword evidence="2" id="KW-0808">Transferase</keyword>
<dbReference type="STRING" id="208480.SAMN02910418_01265"/>
<dbReference type="InterPro" id="IPR036873">
    <property type="entry name" value="Rhodanese-like_dom_sf"/>
</dbReference>
<dbReference type="SMART" id="SM00450">
    <property type="entry name" value="RHOD"/>
    <property type="match status" value="1"/>
</dbReference>
<organism evidence="2 3">
    <name type="scientific">Bowdeniella nasicola</name>
    <dbReference type="NCBI Taxonomy" id="208480"/>
    <lineage>
        <taxon>Bacteria</taxon>
        <taxon>Bacillati</taxon>
        <taxon>Actinomycetota</taxon>
        <taxon>Actinomycetes</taxon>
        <taxon>Actinomycetales</taxon>
        <taxon>Actinomycetaceae</taxon>
        <taxon>Bowdeniella</taxon>
    </lineage>
</organism>
<gene>
    <name evidence="2" type="ORF">BSZ39_00935</name>
</gene>
<accession>A0A1Q5Q570</accession>
<keyword evidence="3" id="KW-1185">Reference proteome</keyword>
<dbReference type="PANTHER" id="PTHR43031">
    <property type="entry name" value="FAD-DEPENDENT OXIDOREDUCTASE"/>
    <property type="match status" value="1"/>
</dbReference>
<name>A0A1Q5Q570_9ACTO</name>
<dbReference type="Proteomes" id="UP000185628">
    <property type="component" value="Unassembled WGS sequence"/>
</dbReference>
<feature type="domain" description="Rhodanese" evidence="1">
    <location>
        <begin position="21"/>
        <end position="107"/>
    </location>
</feature>
<proteinExistence type="predicted"/>
<dbReference type="OrthoDB" id="9800872at2"/>
<dbReference type="Gene3D" id="3.40.250.10">
    <property type="entry name" value="Rhodanese-like domain"/>
    <property type="match status" value="1"/>
</dbReference>
<sequence>MAIPDTPQTITIADLDANDPVPDGYVVLDVREDDEWEAGHAPGALHIPIGELPDRLDDLPEEDLLVVCRGGGRSARASAWLNQNGFNAYNVDGGMSGWHRAGLPVTSEDGSVPEIL</sequence>
<reference evidence="3" key="1">
    <citation type="submission" date="2016-12" db="EMBL/GenBank/DDBJ databases">
        <authorList>
            <person name="Meng X."/>
        </authorList>
    </citation>
    <scope>NUCLEOTIDE SEQUENCE [LARGE SCALE GENOMIC DNA]</scope>
    <source>
        <strain evidence="3">DSM 19116</strain>
    </source>
</reference>
<evidence type="ECO:0000313" key="3">
    <source>
        <dbReference type="Proteomes" id="UP000185628"/>
    </source>
</evidence>